<reference evidence="1" key="1">
    <citation type="submission" date="2021-03" db="EMBL/GenBank/DDBJ databases">
        <authorList>
            <person name="Tagirdzhanova G."/>
        </authorList>
    </citation>
    <scope>NUCLEOTIDE SEQUENCE</scope>
</reference>
<gene>
    <name evidence="1" type="ORF">HETSPECPRED_009114</name>
</gene>
<dbReference type="Gene3D" id="3.20.20.80">
    <property type="entry name" value="Glycosidases"/>
    <property type="match status" value="1"/>
</dbReference>
<dbReference type="Pfam" id="PF03659">
    <property type="entry name" value="Glyco_hydro_71"/>
    <property type="match status" value="1"/>
</dbReference>
<evidence type="ECO:0000313" key="2">
    <source>
        <dbReference type="Proteomes" id="UP000664521"/>
    </source>
</evidence>
<accession>A0A8H3G6P0</accession>
<sequence>MLVEQPPDGDYTKDINLAKGAGIDAFAVNYGGWNANFDQLSSYLSKFYTQAASLDFKLFISIDLTSVTSSSMVVDLYNKYSTHSAQLLVDGKPMLSTFQNADPSWNWQTDVLAHLSPAPLFIPGTMSTEPESAFNKSSAYADGLFSWIHTFLTTSEESDVDDQFAANRTAANKKWIASVAPWFFKRFNADMNWSHKQDDGIWIHKWLHLLKLKPDFIEIVTWNDWGEASYIGPSNPAAENEDYGCYWSFYDHSAFLKTTRFFARAFKAGETSVRVSKDEEDVFMFYRTQPAFTNGVNKTLPLPDYVEFLHDDVFVLPFLNQSATVTLDSGLNQPFSFEAAPGVSKKAIGWSLGNQSLTASRKGDPAFKVSKKGLPVSGQFRDYNGNVVAV</sequence>
<dbReference type="Proteomes" id="UP000664521">
    <property type="component" value="Unassembled WGS sequence"/>
</dbReference>
<proteinExistence type="predicted"/>
<dbReference type="GO" id="GO:0051118">
    <property type="term" value="F:glucan endo-1,3-alpha-glucosidase activity"/>
    <property type="evidence" value="ECO:0007669"/>
    <property type="project" value="InterPro"/>
</dbReference>
<dbReference type="EMBL" id="CAJPDS010000072">
    <property type="protein sequence ID" value="CAF9934123.1"/>
    <property type="molecule type" value="Genomic_DNA"/>
</dbReference>
<dbReference type="InterPro" id="IPR005197">
    <property type="entry name" value="Glyco_hydro_71"/>
</dbReference>
<name>A0A8H3G6P0_9LECA</name>
<protein>
    <recommendedName>
        <fullName evidence="3">Glycoside hydrolase family 71 protein</fullName>
    </recommendedName>
</protein>
<organism evidence="1 2">
    <name type="scientific">Heterodermia speciosa</name>
    <dbReference type="NCBI Taxonomy" id="116794"/>
    <lineage>
        <taxon>Eukaryota</taxon>
        <taxon>Fungi</taxon>
        <taxon>Dikarya</taxon>
        <taxon>Ascomycota</taxon>
        <taxon>Pezizomycotina</taxon>
        <taxon>Lecanoromycetes</taxon>
        <taxon>OSLEUM clade</taxon>
        <taxon>Lecanoromycetidae</taxon>
        <taxon>Caliciales</taxon>
        <taxon>Physciaceae</taxon>
        <taxon>Heterodermia</taxon>
    </lineage>
</organism>
<dbReference type="OrthoDB" id="3257981at2759"/>
<evidence type="ECO:0000313" key="1">
    <source>
        <dbReference type="EMBL" id="CAF9934123.1"/>
    </source>
</evidence>
<dbReference type="CDD" id="cd11577">
    <property type="entry name" value="GH71"/>
    <property type="match status" value="1"/>
</dbReference>
<dbReference type="AlphaFoldDB" id="A0A8H3G6P0"/>
<comment type="caution">
    <text evidence="1">The sequence shown here is derived from an EMBL/GenBank/DDBJ whole genome shotgun (WGS) entry which is preliminary data.</text>
</comment>
<evidence type="ECO:0008006" key="3">
    <source>
        <dbReference type="Google" id="ProtNLM"/>
    </source>
</evidence>
<keyword evidence="2" id="KW-1185">Reference proteome</keyword>